<protein>
    <submittedName>
        <fullName evidence="2">Uncharacterized protein</fullName>
    </submittedName>
</protein>
<dbReference type="Proteomes" id="UP000237000">
    <property type="component" value="Unassembled WGS sequence"/>
</dbReference>
<sequence length="63" mass="7016">MVESELFKRKKLINFKSLNLSFSATFVSADADPDLAAADPEELGNETTGPHQLRPILRQKSIE</sequence>
<accession>A0A2P5EJB2</accession>
<dbReference type="InParanoid" id="A0A2P5EJB2"/>
<feature type="region of interest" description="Disordered" evidence="1">
    <location>
        <begin position="36"/>
        <end position="63"/>
    </location>
</feature>
<dbReference type="AlphaFoldDB" id="A0A2P5EJB2"/>
<gene>
    <name evidence="2" type="ORF">TorRG33x02_186330</name>
</gene>
<evidence type="ECO:0000313" key="3">
    <source>
        <dbReference type="Proteomes" id="UP000237000"/>
    </source>
</evidence>
<evidence type="ECO:0000313" key="2">
    <source>
        <dbReference type="EMBL" id="PON85631.1"/>
    </source>
</evidence>
<keyword evidence="3" id="KW-1185">Reference proteome</keyword>
<comment type="caution">
    <text evidence="2">The sequence shown here is derived from an EMBL/GenBank/DDBJ whole genome shotgun (WGS) entry which is preliminary data.</text>
</comment>
<reference evidence="3" key="1">
    <citation type="submission" date="2016-06" db="EMBL/GenBank/DDBJ databases">
        <title>Parallel loss of symbiosis genes in relatives of nitrogen-fixing non-legume Parasponia.</title>
        <authorList>
            <person name="Van Velzen R."/>
            <person name="Holmer R."/>
            <person name="Bu F."/>
            <person name="Rutten L."/>
            <person name="Van Zeijl A."/>
            <person name="Liu W."/>
            <person name="Santuari L."/>
            <person name="Cao Q."/>
            <person name="Sharma T."/>
            <person name="Shen D."/>
            <person name="Roswanjaya Y."/>
            <person name="Wardhani T."/>
            <person name="Kalhor M.S."/>
            <person name="Jansen J."/>
            <person name="Van den Hoogen J."/>
            <person name="Gungor B."/>
            <person name="Hartog M."/>
            <person name="Hontelez J."/>
            <person name="Verver J."/>
            <person name="Yang W.-C."/>
            <person name="Schijlen E."/>
            <person name="Repin R."/>
            <person name="Schilthuizen M."/>
            <person name="Schranz E."/>
            <person name="Heidstra R."/>
            <person name="Miyata K."/>
            <person name="Fedorova E."/>
            <person name="Kohlen W."/>
            <person name="Bisseling T."/>
            <person name="Smit S."/>
            <person name="Geurts R."/>
        </authorList>
    </citation>
    <scope>NUCLEOTIDE SEQUENCE [LARGE SCALE GENOMIC DNA]</scope>
    <source>
        <strain evidence="3">cv. RG33-2</strain>
    </source>
</reference>
<name>A0A2P5EJB2_TREOI</name>
<organism evidence="2 3">
    <name type="scientific">Trema orientale</name>
    <name type="common">Charcoal tree</name>
    <name type="synonym">Celtis orientalis</name>
    <dbReference type="NCBI Taxonomy" id="63057"/>
    <lineage>
        <taxon>Eukaryota</taxon>
        <taxon>Viridiplantae</taxon>
        <taxon>Streptophyta</taxon>
        <taxon>Embryophyta</taxon>
        <taxon>Tracheophyta</taxon>
        <taxon>Spermatophyta</taxon>
        <taxon>Magnoliopsida</taxon>
        <taxon>eudicotyledons</taxon>
        <taxon>Gunneridae</taxon>
        <taxon>Pentapetalae</taxon>
        <taxon>rosids</taxon>
        <taxon>fabids</taxon>
        <taxon>Rosales</taxon>
        <taxon>Cannabaceae</taxon>
        <taxon>Trema</taxon>
    </lineage>
</organism>
<dbReference type="EMBL" id="JXTC01000145">
    <property type="protein sequence ID" value="PON85631.1"/>
    <property type="molecule type" value="Genomic_DNA"/>
</dbReference>
<evidence type="ECO:0000256" key="1">
    <source>
        <dbReference type="SAM" id="MobiDB-lite"/>
    </source>
</evidence>
<proteinExistence type="predicted"/>